<accession>A0A3S2UA46</accession>
<reference evidence="1 2" key="2">
    <citation type="submission" date="2019-01" db="EMBL/GenBank/DDBJ databases">
        <title>A chromosome length genome reference of the Java medaka (oryzias javanicus).</title>
        <authorList>
            <person name="Herpin A."/>
            <person name="Takehana Y."/>
            <person name="Naruse K."/>
            <person name="Ansai S."/>
            <person name="Kawaguchi M."/>
        </authorList>
    </citation>
    <scope>NUCLEOTIDE SEQUENCE [LARGE SCALE GENOMIC DNA]</scope>
    <source>
        <strain evidence="1">RS831</strain>
        <tissue evidence="1">Whole body</tissue>
    </source>
</reference>
<dbReference type="Proteomes" id="UP000283210">
    <property type="component" value="Chromosome 11"/>
</dbReference>
<sequence length="147" mass="16153">MSGARSGRLLSGEGGILSGQNASLSDPRLCGCKKPAASCRKLQFVRVQHLPTEKFPACPQRTAQIEAGERIQDMKPFHFLCGLRATAPVAPMNLPGDRTPLRTGQEDLLHGALVSGETSWWRPGPRALTCLQPQVDFLLVFWRNEVF</sequence>
<dbReference type="EMBL" id="CM012447">
    <property type="protein sequence ID" value="RVE66379.1"/>
    <property type="molecule type" value="Genomic_DNA"/>
</dbReference>
<reference evidence="1 2" key="1">
    <citation type="submission" date="2018-11" db="EMBL/GenBank/DDBJ databases">
        <authorList>
            <person name="Lopez-Roques C."/>
            <person name="Donnadieu C."/>
            <person name="Bouchez O."/>
            <person name="Klopp C."/>
            <person name="Cabau C."/>
            <person name="Zahm M."/>
        </authorList>
    </citation>
    <scope>NUCLEOTIDE SEQUENCE [LARGE SCALE GENOMIC DNA]</scope>
    <source>
        <strain evidence="1">RS831</strain>
        <tissue evidence="1">Whole body</tissue>
    </source>
</reference>
<organism evidence="1 2">
    <name type="scientific">Oryzias javanicus</name>
    <name type="common">Javanese ricefish</name>
    <name type="synonym">Aplocheilus javanicus</name>
    <dbReference type="NCBI Taxonomy" id="123683"/>
    <lineage>
        <taxon>Eukaryota</taxon>
        <taxon>Metazoa</taxon>
        <taxon>Chordata</taxon>
        <taxon>Craniata</taxon>
        <taxon>Vertebrata</taxon>
        <taxon>Euteleostomi</taxon>
        <taxon>Actinopterygii</taxon>
        <taxon>Neopterygii</taxon>
        <taxon>Teleostei</taxon>
        <taxon>Neoteleostei</taxon>
        <taxon>Acanthomorphata</taxon>
        <taxon>Ovalentaria</taxon>
        <taxon>Atherinomorphae</taxon>
        <taxon>Beloniformes</taxon>
        <taxon>Adrianichthyidae</taxon>
        <taxon>Oryziinae</taxon>
        <taxon>Oryzias</taxon>
    </lineage>
</organism>
<keyword evidence="2" id="KW-1185">Reference proteome</keyword>
<dbReference type="AlphaFoldDB" id="A0A3S2UA46"/>
<proteinExistence type="predicted"/>
<evidence type="ECO:0000313" key="1">
    <source>
        <dbReference type="EMBL" id="RVE66379.1"/>
    </source>
</evidence>
<name>A0A3S2UA46_ORYJA</name>
<protein>
    <submittedName>
        <fullName evidence="1">Uncharacterized protein</fullName>
    </submittedName>
</protein>
<gene>
    <name evidence="1" type="ORF">OJAV_G00106770</name>
</gene>
<evidence type="ECO:0000313" key="2">
    <source>
        <dbReference type="Proteomes" id="UP000283210"/>
    </source>
</evidence>